<dbReference type="Proteomes" id="UP000824156">
    <property type="component" value="Unassembled WGS sequence"/>
</dbReference>
<dbReference type="Pfam" id="PF00248">
    <property type="entry name" value="Aldo_ket_red"/>
    <property type="match status" value="1"/>
</dbReference>
<evidence type="ECO:0000259" key="2">
    <source>
        <dbReference type="Pfam" id="PF00248"/>
    </source>
</evidence>
<keyword evidence="1" id="KW-0560">Oxidoreductase</keyword>
<dbReference type="SUPFAM" id="SSF51430">
    <property type="entry name" value="NAD(P)-linked oxidoreductase"/>
    <property type="match status" value="1"/>
</dbReference>
<dbReference type="Gene3D" id="3.20.20.100">
    <property type="entry name" value="NADP-dependent oxidoreductase domain"/>
    <property type="match status" value="1"/>
</dbReference>
<proteinExistence type="predicted"/>
<reference evidence="3" key="1">
    <citation type="journal article" date="2021" name="PeerJ">
        <title>Extensive microbial diversity within the chicken gut microbiome revealed by metagenomics and culture.</title>
        <authorList>
            <person name="Gilroy R."/>
            <person name="Ravi A."/>
            <person name="Getino M."/>
            <person name="Pursley I."/>
            <person name="Horton D.L."/>
            <person name="Alikhan N.F."/>
            <person name="Baker D."/>
            <person name="Gharbi K."/>
            <person name="Hall N."/>
            <person name="Watson M."/>
            <person name="Adriaenssens E.M."/>
            <person name="Foster-Nyarko E."/>
            <person name="Jarju S."/>
            <person name="Secka A."/>
            <person name="Antonio M."/>
            <person name="Oren A."/>
            <person name="Chaudhuri R.R."/>
            <person name="La Ragione R."/>
            <person name="Hildebrand F."/>
            <person name="Pallen M.J."/>
        </authorList>
    </citation>
    <scope>NUCLEOTIDE SEQUENCE</scope>
    <source>
        <strain evidence="3">1719</strain>
    </source>
</reference>
<dbReference type="GO" id="GO:0016491">
    <property type="term" value="F:oxidoreductase activity"/>
    <property type="evidence" value="ECO:0007669"/>
    <property type="project" value="UniProtKB-KW"/>
</dbReference>
<name>A0A9D1W834_9SPHI</name>
<protein>
    <submittedName>
        <fullName evidence="3">Aldo/keto reductase</fullName>
    </submittedName>
</protein>
<organism evidence="3 4">
    <name type="scientific">Candidatus Sphingobacterium stercoripullorum</name>
    <dbReference type="NCBI Taxonomy" id="2838759"/>
    <lineage>
        <taxon>Bacteria</taxon>
        <taxon>Pseudomonadati</taxon>
        <taxon>Bacteroidota</taxon>
        <taxon>Sphingobacteriia</taxon>
        <taxon>Sphingobacteriales</taxon>
        <taxon>Sphingobacteriaceae</taxon>
        <taxon>Sphingobacterium</taxon>
    </lineage>
</organism>
<dbReference type="InterPro" id="IPR036812">
    <property type="entry name" value="NAD(P)_OxRdtase_dom_sf"/>
</dbReference>
<evidence type="ECO:0000313" key="4">
    <source>
        <dbReference type="Proteomes" id="UP000824156"/>
    </source>
</evidence>
<dbReference type="InterPro" id="IPR023210">
    <property type="entry name" value="NADP_OxRdtase_dom"/>
</dbReference>
<accession>A0A9D1W834</accession>
<evidence type="ECO:0000313" key="3">
    <source>
        <dbReference type="EMBL" id="HIX54183.1"/>
    </source>
</evidence>
<sequence length="316" mass="35424">MNKKRIGNSELEIAPVVFGGNVFGWTLNEKDSHRILDGFVDRGLNAIDTANSYSHWVEGNEGGESEKIIGSWLKNKGGRDNYIIMTKVGSSFGGKSKPNTTKEHIITEVDKSLRRLNTDYIDLYQTHYDDGVTPIEETLGAYQELIKAGKVRYIGVSNISRARLEDSLRVSEELNLPTYQSLQPLYNLYSREQYETEYLPVVENSGISVLPYYSLASGFLTGKYRADDDFNQSLRSEGIKKEYWNDKGKKLIAQLLEAAKEFGESPAAVSLAWLLAQNTVTAPIASATKESHIDDFIQAIKLSSESSKNLNDIFRK</sequence>
<reference evidence="3" key="2">
    <citation type="submission" date="2021-04" db="EMBL/GenBank/DDBJ databases">
        <authorList>
            <person name="Gilroy R."/>
        </authorList>
    </citation>
    <scope>NUCLEOTIDE SEQUENCE</scope>
    <source>
        <strain evidence="3">1719</strain>
    </source>
</reference>
<dbReference type="GO" id="GO:0005829">
    <property type="term" value="C:cytosol"/>
    <property type="evidence" value="ECO:0007669"/>
    <property type="project" value="UniProtKB-ARBA"/>
</dbReference>
<gene>
    <name evidence="3" type="ORF">H9853_04100</name>
</gene>
<comment type="caution">
    <text evidence="3">The sequence shown here is derived from an EMBL/GenBank/DDBJ whole genome shotgun (WGS) entry which is preliminary data.</text>
</comment>
<dbReference type="EMBL" id="DXEZ01000114">
    <property type="protein sequence ID" value="HIX54183.1"/>
    <property type="molecule type" value="Genomic_DNA"/>
</dbReference>
<dbReference type="PANTHER" id="PTHR43364">
    <property type="entry name" value="NADH-SPECIFIC METHYLGLYOXAL REDUCTASE-RELATED"/>
    <property type="match status" value="1"/>
</dbReference>
<dbReference type="CDD" id="cd19081">
    <property type="entry name" value="AKR_AKR9C1"/>
    <property type="match status" value="1"/>
</dbReference>
<dbReference type="InterPro" id="IPR050523">
    <property type="entry name" value="AKR_Detox_Biosynth"/>
</dbReference>
<dbReference type="PANTHER" id="PTHR43364:SF6">
    <property type="entry name" value="OXIDOREDUCTASE-RELATED"/>
    <property type="match status" value="1"/>
</dbReference>
<evidence type="ECO:0000256" key="1">
    <source>
        <dbReference type="ARBA" id="ARBA00023002"/>
    </source>
</evidence>
<feature type="domain" description="NADP-dependent oxidoreductase" evidence="2">
    <location>
        <begin position="16"/>
        <end position="311"/>
    </location>
</feature>
<dbReference type="AlphaFoldDB" id="A0A9D1W834"/>
<dbReference type="FunFam" id="3.20.20.100:FF:000004">
    <property type="entry name" value="Oxidoreductase, aldo/keto reductase"/>
    <property type="match status" value="1"/>
</dbReference>